<dbReference type="PANTHER" id="PTHR23513">
    <property type="entry name" value="INTEGRAL MEMBRANE EFFLUX PROTEIN-RELATED"/>
    <property type="match status" value="1"/>
</dbReference>
<evidence type="ECO:0000256" key="5">
    <source>
        <dbReference type="ARBA" id="ARBA00022989"/>
    </source>
</evidence>
<evidence type="ECO:0000259" key="8">
    <source>
        <dbReference type="PROSITE" id="PS50850"/>
    </source>
</evidence>
<keyword evidence="6 7" id="KW-0472">Membrane</keyword>
<feature type="transmembrane region" description="Helical" evidence="7">
    <location>
        <begin position="281"/>
        <end position="305"/>
    </location>
</feature>
<dbReference type="InterPro" id="IPR020846">
    <property type="entry name" value="MFS_dom"/>
</dbReference>
<dbReference type="RefSeq" id="WP_116242613.1">
    <property type="nucleotide sequence ID" value="NZ_QUAB01000044.1"/>
</dbReference>
<keyword evidence="5 7" id="KW-1133">Transmembrane helix</keyword>
<dbReference type="GO" id="GO:0005886">
    <property type="term" value="C:plasma membrane"/>
    <property type="evidence" value="ECO:0007669"/>
    <property type="project" value="UniProtKB-SubCell"/>
</dbReference>
<name>A0A371NS89_9MICO</name>
<organism evidence="9 10">
    <name type="scientific">Microbacterium bovistercoris</name>
    <dbReference type="NCBI Taxonomy" id="2293570"/>
    <lineage>
        <taxon>Bacteria</taxon>
        <taxon>Bacillati</taxon>
        <taxon>Actinomycetota</taxon>
        <taxon>Actinomycetes</taxon>
        <taxon>Micrococcales</taxon>
        <taxon>Microbacteriaceae</taxon>
        <taxon>Microbacterium</taxon>
    </lineage>
</organism>
<reference evidence="9 10" key="1">
    <citation type="submission" date="2018-08" db="EMBL/GenBank/DDBJ databases">
        <title>Isolation, diversity and antifungal activity of Actinobacteria from cow dung.</title>
        <authorList>
            <person name="Ling L."/>
        </authorList>
    </citation>
    <scope>NUCLEOTIDE SEQUENCE [LARGE SCALE GENOMIC DNA]</scope>
    <source>
        <strain evidence="9 10">NEAU-LLE</strain>
    </source>
</reference>
<comment type="caution">
    <text evidence="9">The sequence shown here is derived from an EMBL/GenBank/DDBJ whole genome shotgun (WGS) entry which is preliminary data.</text>
</comment>
<evidence type="ECO:0000256" key="4">
    <source>
        <dbReference type="ARBA" id="ARBA00022692"/>
    </source>
</evidence>
<keyword evidence="3" id="KW-1003">Cell membrane</keyword>
<feature type="transmembrane region" description="Helical" evidence="7">
    <location>
        <begin position="76"/>
        <end position="97"/>
    </location>
</feature>
<keyword evidence="10" id="KW-1185">Reference proteome</keyword>
<evidence type="ECO:0000313" key="9">
    <source>
        <dbReference type="EMBL" id="REJ05009.1"/>
    </source>
</evidence>
<evidence type="ECO:0000256" key="3">
    <source>
        <dbReference type="ARBA" id="ARBA00022475"/>
    </source>
</evidence>
<protein>
    <submittedName>
        <fullName evidence="9">MFS transporter</fullName>
    </submittedName>
</protein>
<dbReference type="Gene3D" id="1.20.1250.20">
    <property type="entry name" value="MFS general substrate transporter like domains"/>
    <property type="match status" value="1"/>
</dbReference>
<evidence type="ECO:0000256" key="6">
    <source>
        <dbReference type="ARBA" id="ARBA00023136"/>
    </source>
</evidence>
<dbReference type="GO" id="GO:0022857">
    <property type="term" value="F:transmembrane transporter activity"/>
    <property type="evidence" value="ECO:0007669"/>
    <property type="project" value="InterPro"/>
</dbReference>
<evidence type="ECO:0000256" key="1">
    <source>
        <dbReference type="ARBA" id="ARBA00004651"/>
    </source>
</evidence>
<dbReference type="AlphaFoldDB" id="A0A371NS89"/>
<dbReference type="PROSITE" id="PS50850">
    <property type="entry name" value="MFS"/>
    <property type="match status" value="1"/>
</dbReference>
<comment type="subcellular location">
    <subcellularLocation>
        <location evidence="1">Cell membrane</location>
        <topology evidence="1">Multi-pass membrane protein</topology>
    </subcellularLocation>
</comment>
<dbReference type="CDD" id="cd06173">
    <property type="entry name" value="MFS_MefA_like"/>
    <property type="match status" value="1"/>
</dbReference>
<feature type="transmembrane region" description="Helical" evidence="7">
    <location>
        <begin position="172"/>
        <end position="191"/>
    </location>
</feature>
<feature type="transmembrane region" description="Helical" evidence="7">
    <location>
        <begin position="311"/>
        <end position="329"/>
    </location>
</feature>
<dbReference type="SUPFAM" id="SSF103473">
    <property type="entry name" value="MFS general substrate transporter"/>
    <property type="match status" value="1"/>
</dbReference>
<feature type="domain" description="Major facilitator superfamily (MFS) profile" evidence="8">
    <location>
        <begin position="1"/>
        <end position="400"/>
    </location>
</feature>
<accession>A0A371NS89</accession>
<feature type="transmembrane region" description="Helical" evidence="7">
    <location>
        <begin position="223"/>
        <end position="246"/>
    </location>
</feature>
<keyword evidence="4 7" id="KW-0812">Transmembrane</keyword>
<evidence type="ECO:0000313" key="10">
    <source>
        <dbReference type="Proteomes" id="UP000262172"/>
    </source>
</evidence>
<feature type="transmembrane region" description="Helical" evidence="7">
    <location>
        <begin position="364"/>
        <end position="395"/>
    </location>
</feature>
<dbReference type="OrthoDB" id="145388at2"/>
<gene>
    <name evidence="9" type="ORF">DY023_12250</name>
</gene>
<evidence type="ECO:0000256" key="7">
    <source>
        <dbReference type="SAM" id="Phobius"/>
    </source>
</evidence>
<feature type="transmembrane region" description="Helical" evidence="7">
    <location>
        <begin position="149"/>
        <end position="166"/>
    </location>
</feature>
<feature type="transmembrane region" description="Helical" evidence="7">
    <location>
        <begin position="103"/>
        <end position="128"/>
    </location>
</feature>
<proteinExistence type="predicted"/>
<dbReference type="Pfam" id="PF05977">
    <property type="entry name" value="MFS_3"/>
    <property type="match status" value="1"/>
</dbReference>
<dbReference type="InterPro" id="IPR010290">
    <property type="entry name" value="TM_effector"/>
</dbReference>
<keyword evidence="2" id="KW-0813">Transport</keyword>
<sequence length="421" mass="43226">MSRRTALPAAFTRLSSASALTLTAEQLALAAAPLAAVVVLGAGATETALLQVAQTLPFLLLAMPFGLLVDRHSPRPFLLGAEALRTATLLSVVALLLLDALTFPALLALGLIGAIGTVAFSVAVPATVPAVVERERLVDANRWIELGRSTAYIAGPALGGALVSLAGASTAFIVATVVCAAAVVLLTGVALPDRPAATHPEPALRSLGEGLRFALQHDLLRPMILTSMIFNVGWFLVQAVFVVHAIDRVGMTPATVGIALGVSGAGGLLSAFAARWLSDRLPLGVLMIVGPICGLLAAVVLVATLWIPSSVIVFASFFLFGFGPVLWAISTTSLRQAVTPLPLLGRVSSLMIVSTYGARPLGAGLAAVISALAGLDWCLVAAAVVFAAQLVVALASRLPRVRRLPEQDPRPASAAEASPAR</sequence>
<feature type="transmembrane region" description="Helical" evidence="7">
    <location>
        <begin position="51"/>
        <end position="69"/>
    </location>
</feature>
<dbReference type="EMBL" id="QUAB01000044">
    <property type="protein sequence ID" value="REJ05009.1"/>
    <property type="molecule type" value="Genomic_DNA"/>
</dbReference>
<evidence type="ECO:0000256" key="2">
    <source>
        <dbReference type="ARBA" id="ARBA00022448"/>
    </source>
</evidence>
<feature type="transmembrane region" description="Helical" evidence="7">
    <location>
        <begin position="252"/>
        <end position="274"/>
    </location>
</feature>
<dbReference type="InterPro" id="IPR036259">
    <property type="entry name" value="MFS_trans_sf"/>
</dbReference>
<feature type="transmembrane region" description="Helical" evidence="7">
    <location>
        <begin position="341"/>
        <end position="358"/>
    </location>
</feature>
<dbReference type="PANTHER" id="PTHR23513:SF6">
    <property type="entry name" value="MAJOR FACILITATOR SUPERFAMILY ASSOCIATED DOMAIN-CONTAINING PROTEIN"/>
    <property type="match status" value="1"/>
</dbReference>
<dbReference type="Proteomes" id="UP000262172">
    <property type="component" value="Unassembled WGS sequence"/>
</dbReference>